<sequence>MIARNKHDEGKPITCRRSEIRYTVVILEEPCKEDSRALLLGVPGYGGCWPRNRRPTAPGYPEEYVGLAHSSDWFKDLENFPLKPLKRVLHMERVKLLRFKNLVSDAALHYSSKIWSLERENRGTESKLEIYNDISSIRITPVLEELKENNIKDLLRAEEELVCGTSIQPLKNLTWVTGGGQASSSKSMPRSPSSLRHWQNSFYLLEPTSSQDPEGVLLIKAYK</sequence>
<reference evidence="1 2" key="1">
    <citation type="journal article" date="2019" name="Sci. Rep.">
        <title>Orb-weaving spider Araneus ventricosus genome elucidates the spidroin gene catalogue.</title>
        <authorList>
            <person name="Kono N."/>
            <person name="Nakamura H."/>
            <person name="Ohtoshi R."/>
            <person name="Moran D.A.P."/>
            <person name="Shinohara A."/>
            <person name="Yoshida Y."/>
            <person name="Fujiwara M."/>
            <person name="Mori M."/>
            <person name="Tomita M."/>
            <person name="Arakawa K."/>
        </authorList>
    </citation>
    <scope>NUCLEOTIDE SEQUENCE [LARGE SCALE GENOMIC DNA]</scope>
</reference>
<keyword evidence="2" id="KW-1185">Reference proteome</keyword>
<accession>A0A4Y2NWI8</accession>
<dbReference type="Proteomes" id="UP000499080">
    <property type="component" value="Unassembled WGS sequence"/>
</dbReference>
<name>A0A4Y2NWI8_ARAVE</name>
<gene>
    <name evidence="1" type="ORF">AVEN_268192_1</name>
</gene>
<evidence type="ECO:0000313" key="1">
    <source>
        <dbReference type="EMBL" id="GBN43938.1"/>
    </source>
</evidence>
<dbReference type="AlphaFoldDB" id="A0A4Y2NWI8"/>
<comment type="caution">
    <text evidence="1">The sequence shown here is derived from an EMBL/GenBank/DDBJ whole genome shotgun (WGS) entry which is preliminary data.</text>
</comment>
<protein>
    <submittedName>
        <fullName evidence="1">Uncharacterized protein</fullName>
    </submittedName>
</protein>
<proteinExistence type="predicted"/>
<evidence type="ECO:0000313" key="2">
    <source>
        <dbReference type="Proteomes" id="UP000499080"/>
    </source>
</evidence>
<dbReference type="EMBL" id="BGPR01010044">
    <property type="protein sequence ID" value="GBN43938.1"/>
    <property type="molecule type" value="Genomic_DNA"/>
</dbReference>
<organism evidence="1 2">
    <name type="scientific">Araneus ventricosus</name>
    <name type="common">Orbweaver spider</name>
    <name type="synonym">Epeira ventricosa</name>
    <dbReference type="NCBI Taxonomy" id="182803"/>
    <lineage>
        <taxon>Eukaryota</taxon>
        <taxon>Metazoa</taxon>
        <taxon>Ecdysozoa</taxon>
        <taxon>Arthropoda</taxon>
        <taxon>Chelicerata</taxon>
        <taxon>Arachnida</taxon>
        <taxon>Araneae</taxon>
        <taxon>Araneomorphae</taxon>
        <taxon>Entelegynae</taxon>
        <taxon>Araneoidea</taxon>
        <taxon>Araneidae</taxon>
        <taxon>Araneus</taxon>
    </lineage>
</organism>